<dbReference type="OrthoDB" id="7398962at2"/>
<proteinExistence type="predicted"/>
<dbReference type="InterPro" id="IPR018759">
    <property type="entry name" value="BBP2_2"/>
</dbReference>
<accession>A0A379A0D1</accession>
<dbReference type="AlphaFoldDB" id="A0A379A0D1"/>
<reference evidence="3 4" key="1">
    <citation type="submission" date="2018-06" db="EMBL/GenBank/DDBJ databases">
        <authorList>
            <consortium name="Pathogen Informatics"/>
            <person name="Doyle S."/>
        </authorList>
    </citation>
    <scope>NUCLEOTIDE SEQUENCE [LARGE SCALE GENOMIC DNA]</scope>
    <source>
        <strain evidence="3 4">NCTC13350</strain>
    </source>
</reference>
<feature type="compositionally biased region" description="Low complexity" evidence="1">
    <location>
        <begin position="54"/>
        <end position="69"/>
    </location>
</feature>
<keyword evidence="2" id="KW-0732">Signal</keyword>
<evidence type="ECO:0000313" key="3">
    <source>
        <dbReference type="EMBL" id="SUB02609.1"/>
    </source>
</evidence>
<feature type="signal peptide" evidence="2">
    <location>
        <begin position="1"/>
        <end position="21"/>
    </location>
</feature>
<dbReference type="Pfam" id="PF10082">
    <property type="entry name" value="BBP2_2"/>
    <property type="match status" value="1"/>
</dbReference>
<dbReference type="SUPFAM" id="SSF56925">
    <property type="entry name" value="OMPA-like"/>
    <property type="match status" value="1"/>
</dbReference>
<dbReference type="InterPro" id="IPR011250">
    <property type="entry name" value="OMP/PagP_B-barrel"/>
</dbReference>
<organism evidence="3 4">
    <name type="scientific">Pannonibacter phragmitetus</name>
    <dbReference type="NCBI Taxonomy" id="121719"/>
    <lineage>
        <taxon>Bacteria</taxon>
        <taxon>Pseudomonadati</taxon>
        <taxon>Pseudomonadota</taxon>
        <taxon>Alphaproteobacteria</taxon>
        <taxon>Hyphomicrobiales</taxon>
        <taxon>Stappiaceae</taxon>
        <taxon>Pannonibacter</taxon>
    </lineage>
</organism>
<feature type="compositionally biased region" description="Polar residues" evidence="1">
    <location>
        <begin position="226"/>
        <end position="236"/>
    </location>
</feature>
<feature type="chain" id="PRO_5016706230" evidence="2">
    <location>
        <begin position="22"/>
        <end position="504"/>
    </location>
</feature>
<dbReference type="RefSeq" id="WP_115336500.1">
    <property type="nucleotide sequence ID" value="NZ_UGSK01000001.1"/>
</dbReference>
<feature type="region of interest" description="Disordered" evidence="1">
    <location>
        <begin position="225"/>
        <end position="254"/>
    </location>
</feature>
<name>A0A379A0D1_9HYPH</name>
<feature type="compositionally biased region" description="Polar residues" evidence="1">
    <location>
        <begin position="25"/>
        <end position="52"/>
    </location>
</feature>
<feature type="region of interest" description="Disordered" evidence="1">
    <location>
        <begin position="24"/>
        <end position="70"/>
    </location>
</feature>
<gene>
    <name evidence="3" type="ORF">NCTC13350_03573</name>
</gene>
<dbReference type="Proteomes" id="UP000255000">
    <property type="component" value="Unassembled WGS sequence"/>
</dbReference>
<evidence type="ECO:0000256" key="2">
    <source>
        <dbReference type="SAM" id="SignalP"/>
    </source>
</evidence>
<evidence type="ECO:0000313" key="4">
    <source>
        <dbReference type="Proteomes" id="UP000255000"/>
    </source>
</evidence>
<sequence length="504" mass="52315">MMRQFLSCLLVSVFGALPAAAQVAGSPSTGATGLRTSTFDGSGQAMDSTSGQVLPPAGGSAPAATGTLSPVNPTQAQVYSLTGGTQDAGSAGLAGTGRQSQTRPFSDRVNAVRRVSANGGQGGALGNDVFDGETTYDAPLGLRVGTFTVVPQLTVSGGWSDNAAGSSSGRANSLYSVAPDLQIRSDWSRHQLDVSLRGSYAAYPGSNVRSEPSIDTRAALRLDAGDSTQINSSLGHSYSREDTSTAENPNGEGDVNVVNASLGVTREAGIVAATLRGDVARTMYSEGQSREGRSGRDNTLYSATLRLDARTGAMLQPFAEVTALRRSFDEDCAAPCIRRDAKGYALRSGVTIAAGPKLAGEVAAGWRVERLDSRQLQDLAGLTIDGSLVWSPTRLMTVTAGLTTTLSPSDLAGSSGSILYSADLRVSHALSERLVAQAGAGYARRHYQGVGIEEATTSTLAGATYALTRNVALTGTYTYRTFDSSIAGADYDENRIQAGVRIRR</sequence>
<protein>
    <submittedName>
        <fullName evidence="3">Uncharacterized protein conserved in bacteria</fullName>
    </submittedName>
</protein>
<feature type="region of interest" description="Disordered" evidence="1">
    <location>
        <begin position="82"/>
        <end position="104"/>
    </location>
</feature>
<evidence type="ECO:0000256" key="1">
    <source>
        <dbReference type="SAM" id="MobiDB-lite"/>
    </source>
</evidence>
<dbReference type="EMBL" id="UGSK01000001">
    <property type="protein sequence ID" value="SUB02609.1"/>
    <property type="molecule type" value="Genomic_DNA"/>
</dbReference>